<dbReference type="NCBIfam" id="NF004079">
    <property type="entry name" value="PRK05584.1"/>
    <property type="match status" value="1"/>
</dbReference>
<keyword evidence="3" id="KW-0028">Amino-acid biosynthesis</keyword>
<keyword evidence="9" id="KW-1185">Reference proteome</keyword>
<dbReference type="AlphaFoldDB" id="A0A1I0A425"/>
<sequence>MNRKIVSFCMMLSVMFAVLLLGGCSGKKTSEKTFEKTSERTGVIGAMEEEVGTLKEAITDLKTSSVAGMEFYEGKLDGVDVVVVQCGMGKVNAGICANTLINNFGCTKIINTGVAGSLDAQIDIGDIVVSTDAVQHDFTVEAIGFKKGEIPYTGRFEFPADEPMRKAAVEAVRTSAPEVKVFEGRICTGDQFISSQEQRNKIITDFGGMCCEMEGGAIAQACYLNKTPFVILRAISDKADQSEEMNYEKFKEQAAKNCASIVRYMVTH</sequence>
<dbReference type="PANTHER" id="PTHR46832">
    <property type="entry name" value="5'-METHYLTHIOADENOSINE/S-ADENOSYLHOMOCYSTEINE NUCLEOSIDASE"/>
    <property type="match status" value="1"/>
</dbReference>
<evidence type="ECO:0000313" key="8">
    <source>
        <dbReference type="EMBL" id="SES88903.1"/>
    </source>
</evidence>
<keyword evidence="4" id="KW-0378">Hydrolase</keyword>
<accession>A0A1I0A425</accession>
<keyword evidence="5" id="KW-0486">Methionine biosynthesis</keyword>
<dbReference type="Gene3D" id="3.40.50.1580">
    <property type="entry name" value="Nucleoside phosphorylase domain"/>
    <property type="match status" value="1"/>
</dbReference>
<dbReference type="STRING" id="1526.SAMN02910262_00116"/>
<dbReference type="SUPFAM" id="SSF53167">
    <property type="entry name" value="Purine and uridine phosphorylases"/>
    <property type="match status" value="1"/>
</dbReference>
<dbReference type="GO" id="GO:0019284">
    <property type="term" value="P:L-methionine salvage from S-adenosylmethionine"/>
    <property type="evidence" value="ECO:0007669"/>
    <property type="project" value="TreeGrafter"/>
</dbReference>
<reference evidence="8 9" key="1">
    <citation type="submission" date="2016-10" db="EMBL/GenBank/DDBJ databases">
        <authorList>
            <person name="de Groot N.N."/>
        </authorList>
    </citation>
    <scope>NUCLEOTIDE SEQUENCE [LARGE SCALE GENOMIC DNA]</scope>
    <source>
        <strain evidence="8 9">KH1P1</strain>
    </source>
</reference>
<evidence type="ECO:0000256" key="6">
    <source>
        <dbReference type="SAM" id="SignalP"/>
    </source>
</evidence>
<evidence type="ECO:0000256" key="1">
    <source>
        <dbReference type="ARBA" id="ARBA00004945"/>
    </source>
</evidence>
<dbReference type="CDD" id="cd09008">
    <property type="entry name" value="MTAN"/>
    <property type="match status" value="1"/>
</dbReference>
<dbReference type="InterPro" id="IPR035994">
    <property type="entry name" value="Nucleoside_phosphorylase_sf"/>
</dbReference>
<dbReference type="InterPro" id="IPR010049">
    <property type="entry name" value="MTA_SAH_Nsdase"/>
</dbReference>
<evidence type="ECO:0000313" key="9">
    <source>
        <dbReference type="Proteomes" id="UP000199820"/>
    </source>
</evidence>
<protein>
    <recommendedName>
        <fullName evidence="2">adenosylhomocysteine nucleosidase</fullName>
        <ecNumber evidence="2">3.2.2.9</ecNumber>
    </recommendedName>
</protein>
<evidence type="ECO:0000256" key="4">
    <source>
        <dbReference type="ARBA" id="ARBA00022801"/>
    </source>
</evidence>
<evidence type="ECO:0000256" key="3">
    <source>
        <dbReference type="ARBA" id="ARBA00022605"/>
    </source>
</evidence>
<feature type="signal peptide" evidence="6">
    <location>
        <begin position="1"/>
        <end position="19"/>
    </location>
</feature>
<dbReference type="GO" id="GO:0005829">
    <property type="term" value="C:cytosol"/>
    <property type="evidence" value="ECO:0007669"/>
    <property type="project" value="TreeGrafter"/>
</dbReference>
<dbReference type="Proteomes" id="UP000199820">
    <property type="component" value="Unassembled WGS sequence"/>
</dbReference>
<keyword evidence="6" id="KW-0732">Signal</keyword>
<evidence type="ECO:0000256" key="5">
    <source>
        <dbReference type="ARBA" id="ARBA00023167"/>
    </source>
</evidence>
<dbReference type="GO" id="GO:0009164">
    <property type="term" value="P:nucleoside catabolic process"/>
    <property type="evidence" value="ECO:0007669"/>
    <property type="project" value="InterPro"/>
</dbReference>
<dbReference type="PROSITE" id="PS51257">
    <property type="entry name" value="PROKAR_LIPOPROTEIN"/>
    <property type="match status" value="1"/>
</dbReference>
<evidence type="ECO:0000259" key="7">
    <source>
        <dbReference type="Pfam" id="PF01048"/>
    </source>
</evidence>
<dbReference type="EC" id="3.2.2.9" evidence="2"/>
<evidence type="ECO:0000256" key="2">
    <source>
        <dbReference type="ARBA" id="ARBA00011974"/>
    </source>
</evidence>
<dbReference type="Pfam" id="PF01048">
    <property type="entry name" value="PNP_UDP_1"/>
    <property type="match status" value="1"/>
</dbReference>
<comment type="pathway">
    <text evidence="1">Amino-acid biosynthesis; L-methionine biosynthesis via salvage pathway; S-methyl-5-thio-alpha-D-ribose 1-phosphate from S-methyl-5'-thioadenosine (hydrolase route): step 1/2.</text>
</comment>
<dbReference type="EMBL" id="FOIL01000001">
    <property type="protein sequence ID" value="SES88903.1"/>
    <property type="molecule type" value="Genomic_DNA"/>
</dbReference>
<dbReference type="PANTHER" id="PTHR46832:SF1">
    <property type="entry name" value="5'-METHYLTHIOADENOSINE_S-ADENOSYLHOMOCYSTEINE NUCLEOSIDASE"/>
    <property type="match status" value="1"/>
</dbReference>
<dbReference type="InterPro" id="IPR000845">
    <property type="entry name" value="Nucleoside_phosphorylase_d"/>
</dbReference>
<dbReference type="UniPathway" id="UPA00904">
    <property type="reaction ID" value="UER00871"/>
</dbReference>
<dbReference type="NCBIfam" id="TIGR01704">
    <property type="entry name" value="MTA_SAH-Nsdase"/>
    <property type="match status" value="1"/>
</dbReference>
<dbReference type="GO" id="GO:0008930">
    <property type="term" value="F:methylthioadenosine nucleosidase activity"/>
    <property type="evidence" value="ECO:0007669"/>
    <property type="project" value="InterPro"/>
</dbReference>
<dbReference type="GO" id="GO:0008782">
    <property type="term" value="F:adenosylhomocysteine nucleosidase activity"/>
    <property type="evidence" value="ECO:0007669"/>
    <property type="project" value="UniProtKB-EC"/>
</dbReference>
<feature type="domain" description="Nucleoside phosphorylase" evidence="7">
    <location>
        <begin position="41"/>
        <end position="266"/>
    </location>
</feature>
<name>A0A1I0A425_9FIRM</name>
<proteinExistence type="predicted"/>
<feature type="chain" id="PRO_5038883855" description="adenosylhomocysteine nucleosidase" evidence="6">
    <location>
        <begin position="20"/>
        <end position="268"/>
    </location>
</feature>
<dbReference type="GO" id="GO:0019509">
    <property type="term" value="P:L-methionine salvage from methylthioadenosine"/>
    <property type="evidence" value="ECO:0007669"/>
    <property type="project" value="UniProtKB-UniPathway"/>
</dbReference>
<organism evidence="8 9">
    <name type="scientific">[Clostridium] aminophilum</name>
    <dbReference type="NCBI Taxonomy" id="1526"/>
    <lineage>
        <taxon>Bacteria</taxon>
        <taxon>Bacillati</taxon>
        <taxon>Bacillota</taxon>
        <taxon>Clostridia</taxon>
        <taxon>Lachnospirales</taxon>
        <taxon>Lachnospiraceae</taxon>
    </lineage>
</organism>
<gene>
    <name evidence="8" type="ORF">SAMN04487771_100184</name>
</gene>